<dbReference type="Pfam" id="PF00023">
    <property type="entry name" value="Ank"/>
    <property type="match status" value="1"/>
</dbReference>
<dbReference type="Pfam" id="PF12796">
    <property type="entry name" value="Ank_2"/>
    <property type="match status" value="1"/>
</dbReference>
<dbReference type="InterPro" id="IPR002110">
    <property type="entry name" value="Ankyrin_rpt"/>
</dbReference>
<dbReference type="OrthoDB" id="5621598at2"/>
<keyword evidence="2 3" id="KW-0040">ANK repeat</keyword>
<dbReference type="SUPFAM" id="SSF48403">
    <property type="entry name" value="Ankyrin repeat"/>
    <property type="match status" value="1"/>
</dbReference>
<accession>A0A378JL90</accession>
<keyword evidence="5" id="KW-1185">Reference proteome</keyword>
<reference evidence="4 5" key="1">
    <citation type="submission" date="2018-06" db="EMBL/GenBank/DDBJ databases">
        <authorList>
            <consortium name="Pathogen Informatics"/>
            <person name="Doyle S."/>
        </authorList>
    </citation>
    <scope>NUCLEOTIDE SEQUENCE [LARGE SCALE GENOMIC DNA]</scope>
    <source>
        <strain evidence="4 5">NCTC13316</strain>
    </source>
</reference>
<evidence type="ECO:0000313" key="5">
    <source>
        <dbReference type="Proteomes" id="UP000254794"/>
    </source>
</evidence>
<dbReference type="PANTHER" id="PTHR24171">
    <property type="entry name" value="ANKYRIN REPEAT DOMAIN-CONTAINING PROTEIN 39-RELATED"/>
    <property type="match status" value="1"/>
</dbReference>
<dbReference type="PROSITE" id="PS50088">
    <property type="entry name" value="ANK_REPEAT"/>
    <property type="match status" value="3"/>
</dbReference>
<protein>
    <submittedName>
        <fullName evidence="4">Ankyrin repeat protein</fullName>
    </submittedName>
</protein>
<feature type="repeat" description="ANK" evidence="3">
    <location>
        <begin position="35"/>
        <end position="67"/>
    </location>
</feature>
<keyword evidence="1" id="KW-0677">Repeat</keyword>
<dbReference type="RefSeq" id="WP_115331692.1">
    <property type="nucleotide sequence ID" value="NZ_CAAAHP010000002.1"/>
</dbReference>
<proteinExistence type="predicted"/>
<gene>
    <name evidence="4" type="primary">arp_2</name>
    <name evidence="4" type="ORF">NCTC13316_02210</name>
</gene>
<dbReference type="AlphaFoldDB" id="A0A378JL90"/>
<dbReference type="PROSITE" id="PS50297">
    <property type="entry name" value="ANK_REP_REGION"/>
    <property type="match status" value="2"/>
</dbReference>
<evidence type="ECO:0000256" key="3">
    <source>
        <dbReference type="PROSITE-ProRule" id="PRU00023"/>
    </source>
</evidence>
<dbReference type="EMBL" id="UGOD01000001">
    <property type="protein sequence ID" value="STX52106.1"/>
    <property type="molecule type" value="Genomic_DNA"/>
</dbReference>
<dbReference type="InterPro" id="IPR036770">
    <property type="entry name" value="Ankyrin_rpt-contain_sf"/>
</dbReference>
<evidence type="ECO:0000256" key="2">
    <source>
        <dbReference type="ARBA" id="ARBA00023043"/>
    </source>
</evidence>
<organism evidence="4 5">
    <name type="scientific">Legionella busanensis</name>
    <dbReference type="NCBI Taxonomy" id="190655"/>
    <lineage>
        <taxon>Bacteria</taxon>
        <taxon>Pseudomonadati</taxon>
        <taxon>Pseudomonadota</taxon>
        <taxon>Gammaproteobacteria</taxon>
        <taxon>Legionellales</taxon>
        <taxon>Legionellaceae</taxon>
        <taxon>Legionella</taxon>
    </lineage>
</organism>
<dbReference type="Proteomes" id="UP000254794">
    <property type="component" value="Unassembled WGS sequence"/>
</dbReference>
<dbReference type="PANTHER" id="PTHR24171:SF10">
    <property type="entry name" value="ANKYRIN REPEAT DOMAIN-CONTAINING PROTEIN 29-LIKE"/>
    <property type="match status" value="1"/>
</dbReference>
<feature type="repeat" description="ANK" evidence="3">
    <location>
        <begin position="101"/>
        <end position="133"/>
    </location>
</feature>
<feature type="repeat" description="ANK" evidence="3">
    <location>
        <begin position="68"/>
        <end position="100"/>
    </location>
</feature>
<dbReference type="SMART" id="SM00248">
    <property type="entry name" value="ANK"/>
    <property type="match status" value="3"/>
</dbReference>
<sequence length="252" mass="28704">MPIARDIVQAAKRGDIETVQDYLKAGNNVNEQDRKGRTLLFSAVKKDQQEMVNFLLNNNANPTIATEDNETPLHRASVNEFLNIMTMLLNKGANINAQDEDQNTPLHYAVERKKEKAVDLLITHNADATIRNNKGLTPLHKILVIEGMQYTPEEIGMTYIYDKKLAKMLEAIDGPDHIFSKKTNIAQTLITKGNAKLDMIIHHEDSDSYLNIYEYAKAQEVPYEILDFIKEAWERFQQAQTVTPALTVFFLI</sequence>
<evidence type="ECO:0000313" key="4">
    <source>
        <dbReference type="EMBL" id="STX52106.1"/>
    </source>
</evidence>
<evidence type="ECO:0000256" key="1">
    <source>
        <dbReference type="ARBA" id="ARBA00022737"/>
    </source>
</evidence>
<name>A0A378JL90_9GAMM</name>
<dbReference type="Gene3D" id="1.25.40.20">
    <property type="entry name" value="Ankyrin repeat-containing domain"/>
    <property type="match status" value="2"/>
</dbReference>